<dbReference type="KEGG" id="gax:Pan161_60980"/>
<evidence type="ECO:0008006" key="5">
    <source>
        <dbReference type="Google" id="ProtNLM"/>
    </source>
</evidence>
<gene>
    <name evidence="3" type="ORF">Pan161_60980</name>
</gene>
<evidence type="ECO:0000256" key="2">
    <source>
        <dbReference type="SAM" id="Phobius"/>
    </source>
</evidence>
<organism evidence="3 4">
    <name type="scientific">Gimesia algae</name>
    <dbReference type="NCBI Taxonomy" id="2527971"/>
    <lineage>
        <taxon>Bacteria</taxon>
        <taxon>Pseudomonadati</taxon>
        <taxon>Planctomycetota</taxon>
        <taxon>Planctomycetia</taxon>
        <taxon>Planctomycetales</taxon>
        <taxon>Planctomycetaceae</taxon>
        <taxon>Gimesia</taxon>
    </lineage>
</organism>
<keyword evidence="2" id="KW-0472">Membrane</keyword>
<dbReference type="OrthoDB" id="284677at2"/>
<evidence type="ECO:0000313" key="3">
    <source>
        <dbReference type="EMBL" id="QDT94402.1"/>
    </source>
</evidence>
<proteinExistence type="predicted"/>
<accession>A0A517VN03</accession>
<protein>
    <recommendedName>
        <fullName evidence="5">Bacterial EndoU nuclease domain-containing protein</fullName>
    </recommendedName>
</protein>
<dbReference type="RefSeq" id="WP_145232301.1">
    <property type="nucleotide sequence ID" value="NZ_CP036343.1"/>
</dbReference>
<reference evidence="3 4" key="1">
    <citation type="submission" date="2019-02" db="EMBL/GenBank/DDBJ databases">
        <title>Deep-cultivation of Planctomycetes and their phenomic and genomic characterization uncovers novel biology.</title>
        <authorList>
            <person name="Wiegand S."/>
            <person name="Jogler M."/>
            <person name="Boedeker C."/>
            <person name="Pinto D."/>
            <person name="Vollmers J."/>
            <person name="Rivas-Marin E."/>
            <person name="Kohn T."/>
            <person name="Peeters S.H."/>
            <person name="Heuer A."/>
            <person name="Rast P."/>
            <person name="Oberbeckmann S."/>
            <person name="Bunk B."/>
            <person name="Jeske O."/>
            <person name="Meyerdierks A."/>
            <person name="Storesund J.E."/>
            <person name="Kallscheuer N."/>
            <person name="Luecker S."/>
            <person name="Lage O.M."/>
            <person name="Pohl T."/>
            <person name="Merkel B.J."/>
            <person name="Hornburger P."/>
            <person name="Mueller R.-W."/>
            <person name="Bruemmer F."/>
            <person name="Labrenz M."/>
            <person name="Spormann A.M."/>
            <person name="Op den Camp H."/>
            <person name="Overmann J."/>
            <person name="Amann R."/>
            <person name="Jetten M.S.M."/>
            <person name="Mascher T."/>
            <person name="Medema M.H."/>
            <person name="Devos D.P."/>
            <person name="Kaster A.-K."/>
            <person name="Ovreas L."/>
            <person name="Rohde M."/>
            <person name="Galperin M.Y."/>
            <person name="Jogler C."/>
        </authorList>
    </citation>
    <scope>NUCLEOTIDE SEQUENCE [LARGE SCALE GENOMIC DNA]</scope>
    <source>
        <strain evidence="3 4">Pan161</strain>
    </source>
</reference>
<name>A0A517VN03_9PLAN</name>
<evidence type="ECO:0000313" key="4">
    <source>
        <dbReference type="Proteomes" id="UP000316855"/>
    </source>
</evidence>
<feature type="compositionally biased region" description="Basic and acidic residues" evidence="1">
    <location>
        <begin position="76"/>
        <end position="86"/>
    </location>
</feature>
<feature type="compositionally biased region" description="Low complexity" evidence="1">
    <location>
        <begin position="92"/>
        <end position="102"/>
    </location>
</feature>
<dbReference type="EMBL" id="CP036343">
    <property type="protein sequence ID" value="QDT94402.1"/>
    <property type="molecule type" value="Genomic_DNA"/>
</dbReference>
<dbReference type="Proteomes" id="UP000316855">
    <property type="component" value="Chromosome"/>
</dbReference>
<feature type="region of interest" description="Disordered" evidence="1">
    <location>
        <begin position="54"/>
        <end position="139"/>
    </location>
</feature>
<dbReference type="AlphaFoldDB" id="A0A517VN03"/>
<feature type="transmembrane region" description="Helical" evidence="2">
    <location>
        <begin position="15"/>
        <end position="31"/>
    </location>
</feature>
<sequence length="268" mass="29242">MSLSENKQRGLKSRAIRIVLIIVFALVIYSVRQNQQTSPERINTESVEAQKQRINQDFEKTTGLKASSVLKPGPAQEKDQTLDKTSDSLLMEQQAQSSNAKSKSNEPERPGPSSKQTPAKSSRPPPIGKEKNSKSLPELGQLRDLGGKVWESAAGLKYGPGSQEKHRLLHVMKHAEDQPDRPGKHGVFAGEGVRKNVLALIDEAYLKALAGGKSIVKKSEGTRVVYTVDMGRPVGYVGGRVGNQQGKPKAYKIRIVLDGTNLITAFPL</sequence>
<keyword evidence="2" id="KW-0812">Transmembrane</keyword>
<keyword evidence="4" id="KW-1185">Reference proteome</keyword>
<keyword evidence="2" id="KW-1133">Transmembrane helix</keyword>
<evidence type="ECO:0000256" key="1">
    <source>
        <dbReference type="SAM" id="MobiDB-lite"/>
    </source>
</evidence>